<keyword evidence="6" id="KW-0333">Golgi apparatus</keyword>
<keyword evidence="5" id="KW-0653">Protein transport</keyword>
<dbReference type="GO" id="GO:0005829">
    <property type="term" value="C:cytosol"/>
    <property type="evidence" value="ECO:0007669"/>
    <property type="project" value="GOC"/>
</dbReference>
<dbReference type="InterPro" id="IPR048361">
    <property type="entry name" value="Vps52_C"/>
</dbReference>
<evidence type="ECO:0000256" key="3">
    <source>
        <dbReference type="ARBA" id="ARBA00017083"/>
    </source>
</evidence>
<dbReference type="GO" id="GO:0042147">
    <property type="term" value="P:retrograde transport, endosome to Golgi"/>
    <property type="evidence" value="ECO:0007669"/>
    <property type="project" value="TreeGrafter"/>
</dbReference>
<dbReference type="GO" id="GO:0015031">
    <property type="term" value="P:protein transport"/>
    <property type="evidence" value="ECO:0007669"/>
    <property type="project" value="UniProtKB-KW"/>
</dbReference>
<dbReference type="AlphaFoldDB" id="A0A8J2LTQ6"/>
<accession>A0A8J2LTQ6</accession>
<evidence type="ECO:0000256" key="6">
    <source>
        <dbReference type="ARBA" id="ARBA00023034"/>
    </source>
</evidence>
<evidence type="ECO:0000259" key="9">
    <source>
        <dbReference type="Pfam" id="PF20655"/>
    </source>
</evidence>
<comment type="subcellular location">
    <subcellularLocation>
        <location evidence="1">Golgi apparatus</location>
        <location evidence="1">trans-Golgi network</location>
    </subcellularLocation>
</comment>
<evidence type="ECO:0000259" key="8">
    <source>
        <dbReference type="Pfam" id="PF04129"/>
    </source>
</evidence>
<evidence type="ECO:0000313" key="10">
    <source>
        <dbReference type="EMBL" id="CAG7836407.1"/>
    </source>
</evidence>
<reference evidence="10" key="1">
    <citation type="submission" date="2021-06" db="EMBL/GenBank/DDBJ databases">
        <authorList>
            <person name="Hodson N. C."/>
            <person name="Mongue J. A."/>
            <person name="Jaron S. K."/>
        </authorList>
    </citation>
    <scope>NUCLEOTIDE SEQUENCE</scope>
</reference>
<feature type="domain" description="Vps52 coiled-coil" evidence="8">
    <location>
        <begin position="62"/>
        <end position="232"/>
    </location>
</feature>
<dbReference type="Pfam" id="PF20655">
    <property type="entry name" value="Vps52_C"/>
    <property type="match status" value="1"/>
</dbReference>
<dbReference type="Pfam" id="PF04129">
    <property type="entry name" value="Vps52_CC"/>
    <property type="match status" value="1"/>
</dbReference>
<comment type="caution">
    <text evidence="10">The sequence shown here is derived from an EMBL/GenBank/DDBJ whole genome shotgun (WGS) entry which is preliminary data.</text>
</comment>
<organism evidence="10 11">
    <name type="scientific">Allacma fusca</name>
    <dbReference type="NCBI Taxonomy" id="39272"/>
    <lineage>
        <taxon>Eukaryota</taxon>
        <taxon>Metazoa</taxon>
        <taxon>Ecdysozoa</taxon>
        <taxon>Arthropoda</taxon>
        <taxon>Hexapoda</taxon>
        <taxon>Collembola</taxon>
        <taxon>Symphypleona</taxon>
        <taxon>Sminthuridae</taxon>
        <taxon>Allacma</taxon>
    </lineage>
</organism>
<gene>
    <name evidence="10" type="ORF">AFUS01_LOCUS45654</name>
</gene>
<evidence type="ECO:0000256" key="4">
    <source>
        <dbReference type="ARBA" id="ARBA00022448"/>
    </source>
</evidence>
<dbReference type="PANTHER" id="PTHR14190">
    <property type="entry name" value="SUPPRESSOR OF ACTIN MUTATIONS 2/VACUOLAR PROTEIN SORTING 52"/>
    <property type="match status" value="1"/>
</dbReference>
<dbReference type="PANTHER" id="PTHR14190:SF7">
    <property type="entry name" value="VACUOLAR PROTEIN SORTING-ASSOCIATED PROTEIN 52 HOMOLOG"/>
    <property type="match status" value="1"/>
</dbReference>
<dbReference type="EMBL" id="CAJVCH010571013">
    <property type="protein sequence ID" value="CAG7836407.1"/>
    <property type="molecule type" value="Genomic_DNA"/>
</dbReference>
<evidence type="ECO:0000313" key="11">
    <source>
        <dbReference type="Proteomes" id="UP000708208"/>
    </source>
</evidence>
<feature type="coiled-coil region" evidence="7">
    <location>
        <begin position="38"/>
        <end position="111"/>
    </location>
</feature>
<keyword evidence="7" id="KW-0175">Coiled coil</keyword>
<dbReference type="InterPro" id="IPR048319">
    <property type="entry name" value="Vps52_CC"/>
</dbReference>
<evidence type="ECO:0000256" key="2">
    <source>
        <dbReference type="ARBA" id="ARBA00008180"/>
    </source>
</evidence>
<evidence type="ECO:0000256" key="5">
    <source>
        <dbReference type="ARBA" id="ARBA00022927"/>
    </source>
</evidence>
<dbReference type="GO" id="GO:0019905">
    <property type="term" value="F:syntaxin binding"/>
    <property type="evidence" value="ECO:0007669"/>
    <property type="project" value="TreeGrafter"/>
</dbReference>
<evidence type="ECO:0000256" key="1">
    <source>
        <dbReference type="ARBA" id="ARBA00004601"/>
    </source>
</evidence>
<dbReference type="InterPro" id="IPR007258">
    <property type="entry name" value="Vps52"/>
</dbReference>
<feature type="domain" description="Vps52 C-terminal" evidence="9">
    <location>
        <begin position="249"/>
        <end position="541"/>
    </location>
</feature>
<dbReference type="OrthoDB" id="19482at2759"/>
<sequence>MNGEVPLPVTSIIMETSGFLDEVSPEIEHLVREALQSQGDLREYSRNIEKELREAENESIKDYIRESGNIASLHNQIDDCDKILEAMEKMLLGFQKELGSLSNEIETLQKQSISMSVQLCNRQAVRGELSLFVDDMIVPETLIKTILDTPATESVFIDQLKILGQKALFVANARDTRAAKDVTDVLQKLTIRATAKVREYLLAQVYKFRKPVTNYQIPQNGLLKHKFFYEFLLQNERNIAREVKAEYIDTMSKVYFSYFKTYASRLAKKQTSEIAQKDHLLAAPEDVRGKNPVFSLGKRADLLTDLESPALVPHAWNGPPLPYETLFRSLIFTLVDNGCREYLFLHDFFLYKGPNLSELFDQVMGKTLGQVLTVIEEGVMSSWDGIGILLCAHIILRLQLVAHKRAVPALDRFFGAALDSIWPALDRSLSANTLSLRNTDTMPTDLMPHYVTRRYAELSSGLAVIDAGFPQDRVRKSLQWLQEEMDQNLVRMASAFQDRSKQLVFLINNYDLILSVHLEKGQEPKESDRFRAALSSRTTEYAEEILSPHFGGLIQFVKEAEHQIQSGQGQPKLQEKESRVSSIMASFSTVWKPAIEAINRDVMSSFPSFRTGAGVLQQALTLLVQYYHRFQKILSENFPALAGRQDSVNIHQLMVEVKKYKPNF</sequence>
<proteinExistence type="inferred from homology"/>
<protein>
    <recommendedName>
        <fullName evidence="3">Vacuolar protein sorting-associated protein 52 homolog</fullName>
    </recommendedName>
</protein>
<name>A0A8J2LTQ6_9HEXA</name>
<dbReference type="GO" id="GO:0006896">
    <property type="term" value="P:Golgi to vacuole transport"/>
    <property type="evidence" value="ECO:0007669"/>
    <property type="project" value="TreeGrafter"/>
</dbReference>
<keyword evidence="11" id="KW-1185">Reference proteome</keyword>
<dbReference type="GO" id="GO:0032456">
    <property type="term" value="P:endocytic recycling"/>
    <property type="evidence" value="ECO:0007669"/>
    <property type="project" value="TreeGrafter"/>
</dbReference>
<keyword evidence="4" id="KW-0813">Transport</keyword>
<dbReference type="Proteomes" id="UP000708208">
    <property type="component" value="Unassembled WGS sequence"/>
</dbReference>
<evidence type="ECO:0000256" key="7">
    <source>
        <dbReference type="SAM" id="Coils"/>
    </source>
</evidence>
<comment type="similarity">
    <text evidence="2">Belongs to the VPS52 family.</text>
</comment>
<dbReference type="GO" id="GO:0007041">
    <property type="term" value="P:lysosomal transport"/>
    <property type="evidence" value="ECO:0007669"/>
    <property type="project" value="TreeGrafter"/>
</dbReference>
<dbReference type="GO" id="GO:0000938">
    <property type="term" value="C:GARP complex"/>
    <property type="evidence" value="ECO:0007669"/>
    <property type="project" value="TreeGrafter"/>
</dbReference>